<sequence length="164" mass="18757">MDSLGGLDQRELKETNVYGYSHSWTKLEEVNGQTHLPRAIQEVFGLALEADDSPSECILFLEPISQACLTISMPQGCLYFVDNKSVTAKFLYHVFNRTDRMARPHPHAFTPRRANLELAILKRSKAGLHTCYILIQKMMATMTNTWSWTASVEFSFYQIHRPTS</sequence>
<organism evidence="1 2">
    <name type="scientific">Amanita muscaria (strain Koide BX008)</name>
    <dbReference type="NCBI Taxonomy" id="946122"/>
    <lineage>
        <taxon>Eukaryota</taxon>
        <taxon>Fungi</taxon>
        <taxon>Dikarya</taxon>
        <taxon>Basidiomycota</taxon>
        <taxon>Agaricomycotina</taxon>
        <taxon>Agaricomycetes</taxon>
        <taxon>Agaricomycetidae</taxon>
        <taxon>Agaricales</taxon>
        <taxon>Pluteineae</taxon>
        <taxon>Amanitaceae</taxon>
        <taxon>Amanita</taxon>
    </lineage>
</organism>
<name>A0A0C2TE15_AMAMK</name>
<dbReference type="AlphaFoldDB" id="A0A0C2TE15"/>
<evidence type="ECO:0000313" key="1">
    <source>
        <dbReference type="EMBL" id="KIL65049.1"/>
    </source>
</evidence>
<dbReference type="InParanoid" id="A0A0C2TE15"/>
<dbReference type="HOGENOM" id="CLU_1618561_0_0_1"/>
<keyword evidence="2" id="KW-1185">Reference proteome</keyword>
<protein>
    <submittedName>
        <fullName evidence="1">Uncharacterized protein</fullName>
    </submittedName>
</protein>
<dbReference type="EMBL" id="KN818245">
    <property type="protein sequence ID" value="KIL65049.1"/>
    <property type="molecule type" value="Genomic_DNA"/>
</dbReference>
<accession>A0A0C2TE15</accession>
<evidence type="ECO:0000313" key="2">
    <source>
        <dbReference type="Proteomes" id="UP000054549"/>
    </source>
</evidence>
<gene>
    <name evidence="1" type="ORF">M378DRAFT_557535</name>
</gene>
<reference evidence="1 2" key="1">
    <citation type="submission" date="2014-04" db="EMBL/GenBank/DDBJ databases">
        <title>Evolutionary Origins and Diversification of the Mycorrhizal Mutualists.</title>
        <authorList>
            <consortium name="DOE Joint Genome Institute"/>
            <consortium name="Mycorrhizal Genomics Consortium"/>
            <person name="Kohler A."/>
            <person name="Kuo A."/>
            <person name="Nagy L.G."/>
            <person name="Floudas D."/>
            <person name="Copeland A."/>
            <person name="Barry K.W."/>
            <person name="Cichocki N."/>
            <person name="Veneault-Fourrey C."/>
            <person name="LaButti K."/>
            <person name="Lindquist E.A."/>
            <person name="Lipzen A."/>
            <person name="Lundell T."/>
            <person name="Morin E."/>
            <person name="Murat C."/>
            <person name="Riley R."/>
            <person name="Ohm R."/>
            <person name="Sun H."/>
            <person name="Tunlid A."/>
            <person name="Henrissat B."/>
            <person name="Grigoriev I.V."/>
            <person name="Hibbett D.S."/>
            <person name="Martin F."/>
        </authorList>
    </citation>
    <scope>NUCLEOTIDE SEQUENCE [LARGE SCALE GENOMIC DNA]</scope>
    <source>
        <strain evidence="1 2">Koide BX008</strain>
    </source>
</reference>
<proteinExistence type="predicted"/>
<dbReference type="Proteomes" id="UP000054549">
    <property type="component" value="Unassembled WGS sequence"/>
</dbReference>